<reference evidence="2 3" key="1">
    <citation type="journal article" date="2018" name="Front. Plant Sci.">
        <title>Red Clover (Trifolium pratense) and Zigzag Clover (T. medium) - A Picture of Genomic Similarities and Differences.</title>
        <authorList>
            <person name="Dluhosova J."/>
            <person name="Istvanek J."/>
            <person name="Nedelnik J."/>
            <person name="Repkova J."/>
        </authorList>
    </citation>
    <scope>NUCLEOTIDE SEQUENCE [LARGE SCALE GENOMIC DNA]</scope>
    <source>
        <strain evidence="3">cv. 10/8</strain>
        <tissue evidence="2">Leaf</tissue>
    </source>
</reference>
<feature type="compositionally biased region" description="Polar residues" evidence="1">
    <location>
        <begin position="52"/>
        <end position="62"/>
    </location>
</feature>
<organism evidence="2 3">
    <name type="scientific">Trifolium medium</name>
    <dbReference type="NCBI Taxonomy" id="97028"/>
    <lineage>
        <taxon>Eukaryota</taxon>
        <taxon>Viridiplantae</taxon>
        <taxon>Streptophyta</taxon>
        <taxon>Embryophyta</taxon>
        <taxon>Tracheophyta</taxon>
        <taxon>Spermatophyta</taxon>
        <taxon>Magnoliopsida</taxon>
        <taxon>eudicotyledons</taxon>
        <taxon>Gunneridae</taxon>
        <taxon>Pentapetalae</taxon>
        <taxon>rosids</taxon>
        <taxon>fabids</taxon>
        <taxon>Fabales</taxon>
        <taxon>Fabaceae</taxon>
        <taxon>Papilionoideae</taxon>
        <taxon>50 kb inversion clade</taxon>
        <taxon>NPAAA clade</taxon>
        <taxon>Hologalegina</taxon>
        <taxon>IRL clade</taxon>
        <taxon>Trifolieae</taxon>
        <taxon>Trifolium</taxon>
    </lineage>
</organism>
<feature type="non-terminal residue" evidence="2">
    <location>
        <position position="62"/>
    </location>
</feature>
<dbReference type="EMBL" id="LXQA010285682">
    <property type="protein sequence ID" value="MCI40935.1"/>
    <property type="molecule type" value="Genomic_DNA"/>
</dbReference>
<evidence type="ECO:0000256" key="1">
    <source>
        <dbReference type="SAM" id="MobiDB-lite"/>
    </source>
</evidence>
<sequence length="62" mass="6328">MSSAIIGDGSVSNGRQGSSLFLTPTIFGGKPPLSPSSLKNKCHGHSDGGKRSGSNKCHSVEE</sequence>
<keyword evidence="3" id="KW-1185">Reference proteome</keyword>
<evidence type="ECO:0000313" key="2">
    <source>
        <dbReference type="EMBL" id="MCI40935.1"/>
    </source>
</evidence>
<proteinExistence type="predicted"/>
<accession>A0A392RZ83</accession>
<comment type="caution">
    <text evidence="2">The sequence shown here is derived from an EMBL/GenBank/DDBJ whole genome shotgun (WGS) entry which is preliminary data.</text>
</comment>
<feature type="region of interest" description="Disordered" evidence="1">
    <location>
        <begin position="1"/>
        <end position="62"/>
    </location>
</feature>
<evidence type="ECO:0000313" key="3">
    <source>
        <dbReference type="Proteomes" id="UP000265520"/>
    </source>
</evidence>
<protein>
    <submittedName>
        <fullName evidence="2">WRKY transcription factor</fullName>
    </submittedName>
</protein>
<name>A0A392RZ83_9FABA</name>
<dbReference type="AlphaFoldDB" id="A0A392RZ83"/>
<feature type="compositionally biased region" description="Polar residues" evidence="1">
    <location>
        <begin position="10"/>
        <end position="22"/>
    </location>
</feature>
<dbReference type="Proteomes" id="UP000265520">
    <property type="component" value="Unassembled WGS sequence"/>
</dbReference>